<accession>A0A250XK69</accession>
<keyword evidence="2" id="KW-1185">Reference proteome</keyword>
<sequence length="290" mass="32604">MPPELKQKYAVAIATRTTNTTTSIIAFDPGLKKNVGYCCIRIDIKSKKLDNVEVGVFPTGEAKEYHSQVKKIIQTWHKPSECLIVVVENQFKGKKKLQKAEALISSVALDAGPDIVHVMHARTKDPYFKFERGVDRKMDAKMDDAREKAVDERVSSVRAELELMKRVLLLKRLNENHVRYAWMKASPVMQSGGNPGIVLPSEYFGDESNAYYPLSEIKKYEANTESSPFWARGPIPYMRLIGGYDGVGTEGETTKGVKEMAKLTEAFRKRVFSLKVKGTKALLEAARKLT</sequence>
<comment type="caution">
    <text evidence="1">The sequence shown here is derived from an EMBL/GenBank/DDBJ whole genome shotgun (WGS) entry which is preliminary data.</text>
</comment>
<protein>
    <submittedName>
        <fullName evidence="1">Uncharacterized protein</fullName>
    </submittedName>
</protein>
<name>A0A250XK69_9CHLO</name>
<organism evidence="1 2">
    <name type="scientific">Chlamydomonas eustigma</name>
    <dbReference type="NCBI Taxonomy" id="1157962"/>
    <lineage>
        <taxon>Eukaryota</taxon>
        <taxon>Viridiplantae</taxon>
        <taxon>Chlorophyta</taxon>
        <taxon>core chlorophytes</taxon>
        <taxon>Chlorophyceae</taxon>
        <taxon>CS clade</taxon>
        <taxon>Chlamydomonadales</taxon>
        <taxon>Chlamydomonadaceae</taxon>
        <taxon>Chlamydomonas</taxon>
    </lineage>
</organism>
<gene>
    <name evidence="1" type="ORF">CEUSTIGMA_g10755.t1</name>
</gene>
<proteinExistence type="predicted"/>
<evidence type="ECO:0000313" key="2">
    <source>
        <dbReference type="Proteomes" id="UP000232323"/>
    </source>
</evidence>
<dbReference type="Proteomes" id="UP000232323">
    <property type="component" value="Unassembled WGS sequence"/>
</dbReference>
<reference evidence="1 2" key="1">
    <citation type="submission" date="2017-08" db="EMBL/GenBank/DDBJ databases">
        <title>Acidophilic green algal genome provides insights into adaptation to an acidic environment.</title>
        <authorList>
            <person name="Hirooka S."/>
            <person name="Hirose Y."/>
            <person name="Kanesaki Y."/>
            <person name="Higuchi S."/>
            <person name="Fujiwara T."/>
            <person name="Onuma R."/>
            <person name="Era A."/>
            <person name="Ohbayashi R."/>
            <person name="Uzuka A."/>
            <person name="Nozaki H."/>
            <person name="Yoshikawa H."/>
            <person name="Miyagishima S.Y."/>
        </authorList>
    </citation>
    <scope>NUCLEOTIDE SEQUENCE [LARGE SCALE GENOMIC DNA]</scope>
    <source>
        <strain evidence="1 2">NIES-2499</strain>
    </source>
</reference>
<evidence type="ECO:0000313" key="1">
    <source>
        <dbReference type="EMBL" id="GAX83329.1"/>
    </source>
</evidence>
<dbReference type="AlphaFoldDB" id="A0A250XK69"/>
<dbReference type="EMBL" id="BEGY01000096">
    <property type="protein sequence ID" value="GAX83329.1"/>
    <property type="molecule type" value="Genomic_DNA"/>
</dbReference>